<keyword evidence="5" id="KW-0547">Nucleotide-binding</keyword>
<keyword evidence="6" id="KW-0227">DNA damage</keyword>
<organism evidence="13 14">
    <name type="scientific">Meloidogyne javanica</name>
    <name type="common">Root-knot nematode worm</name>
    <dbReference type="NCBI Taxonomy" id="6303"/>
    <lineage>
        <taxon>Eukaryota</taxon>
        <taxon>Metazoa</taxon>
        <taxon>Ecdysozoa</taxon>
        <taxon>Nematoda</taxon>
        <taxon>Chromadorea</taxon>
        <taxon>Rhabditida</taxon>
        <taxon>Tylenchina</taxon>
        <taxon>Tylenchomorpha</taxon>
        <taxon>Tylenchoidea</taxon>
        <taxon>Meloidogynidae</taxon>
        <taxon>Meloidogyninae</taxon>
        <taxon>Meloidogyne</taxon>
        <taxon>Meloidogyne incognita group</taxon>
    </lineage>
</organism>
<protein>
    <submittedName>
        <fullName evidence="14">Structural maintenance of chromosomes protein 5</fullName>
    </submittedName>
</protein>
<evidence type="ECO:0000256" key="11">
    <source>
        <dbReference type="ARBA" id="ARBA00023242"/>
    </source>
</evidence>
<evidence type="ECO:0000256" key="9">
    <source>
        <dbReference type="ARBA" id="ARBA00023172"/>
    </source>
</evidence>
<comment type="subcellular location">
    <subcellularLocation>
        <location evidence="2">Chromosome</location>
    </subcellularLocation>
    <subcellularLocation>
        <location evidence="1">Nucleus</location>
    </subcellularLocation>
</comment>
<dbReference type="SUPFAM" id="SSF52540">
    <property type="entry name" value="P-loop containing nucleoside triphosphate hydrolases"/>
    <property type="match status" value="1"/>
</dbReference>
<dbReference type="Gene3D" id="3.40.50.300">
    <property type="entry name" value="P-loop containing nucleotide triphosphate hydrolases"/>
    <property type="match status" value="1"/>
</dbReference>
<evidence type="ECO:0000256" key="1">
    <source>
        <dbReference type="ARBA" id="ARBA00004123"/>
    </source>
</evidence>
<name>A0A915N429_MELJA</name>
<dbReference type="GO" id="GO:0005524">
    <property type="term" value="F:ATP binding"/>
    <property type="evidence" value="ECO:0007669"/>
    <property type="project" value="UniProtKB-KW"/>
</dbReference>
<feature type="coiled-coil region" evidence="12">
    <location>
        <begin position="511"/>
        <end position="645"/>
    </location>
</feature>
<evidence type="ECO:0000256" key="3">
    <source>
        <dbReference type="ARBA" id="ARBA00006793"/>
    </source>
</evidence>
<dbReference type="SUPFAM" id="SSF57997">
    <property type="entry name" value="Tropomyosin"/>
    <property type="match status" value="1"/>
</dbReference>
<dbReference type="GO" id="GO:0005634">
    <property type="term" value="C:nucleus"/>
    <property type="evidence" value="ECO:0007669"/>
    <property type="project" value="UniProtKB-SubCell"/>
</dbReference>
<dbReference type="Gene3D" id="1.10.287.2610">
    <property type="match status" value="1"/>
</dbReference>
<dbReference type="InterPro" id="IPR027417">
    <property type="entry name" value="P-loop_NTPase"/>
</dbReference>
<evidence type="ECO:0000313" key="13">
    <source>
        <dbReference type="Proteomes" id="UP000887561"/>
    </source>
</evidence>
<proteinExistence type="inferred from homology"/>
<keyword evidence="13" id="KW-1185">Reference proteome</keyword>
<dbReference type="Proteomes" id="UP000887561">
    <property type="component" value="Unplaced"/>
</dbReference>
<evidence type="ECO:0000256" key="6">
    <source>
        <dbReference type="ARBA" id="ARBA00022763"/>
    </source>
</evidence>
<dbReference type="GO" id="GO:0003684">
    <property type="term" value="F:damaged DNA binding"/>
    <property type="evidence" value="ECO:0007669"/>
    <property type="project" value="TreeGrafter"/>
</dbReference>
<dbReference type="WBParaSite" id="scaffold8101_cov214.g12746">
    <property type="protein sequence ID" value="scaffold8101_cov214.g12746"/>
    <property type="gene ID" value="scaffold8101_cov214.g12746"/>
</dbReference>
<dbReference type="PANTHER" id="PTHR19306:SF6">
    <property type="entry name" value="STRUCTURAL MAINTENANCE OF CHROMOSOMES PROTEIN 6"/>
    <property type="match status" value="1"/>
</dbReference>
<dbReference type="GO" id="GO:0003697">
    <property type="term" value="F:single-stranded DNA binding"/>
    <property type="evidence" value="ECO:0007669"/>
    <property type="project" value="TreeGrafter"/>
</dbReference>
<evidence type="ECO:0000256" key="4">
    <source>
        <dbReference type="ARBA" id="ARBA00022454"/>
    </source>
</evidence>
<evidence type="ECO:0000313" key="14">
    <source>
        <dbReference type="WBParaSite" id="scaffold8101_cov214.g12746"/>
    </source>
</evidence>
<sequence length="656" mass="76754">MCHSSLTLNFDVNKYNCSYIIGPNGSGKSALFAALNIGLGGAGRSNERGKRINDYIKENENYSLIRIHISNEGPNSIPDYGDIIIVERRITHKISTVTIKTRLNEGKEEIVGKRRELDLILQQFNIDLENPLSWLSQDRARQFLQSMKPQRLYELYKKSSEMDGAEDLFRNIDTLFDELTRVVKSMDKEKTAKEAKYQQMKARFDAVNQLSNKKEAIQRLYWYQLWAPVRDGKNKEIGDINKQQKNFEEQLGAASSRFREHNENLNELKRKARELNFDHHDLVDKVKRKQWNIDLYERQLQKANRELRDLVGSSGHDPETEKNKLKEKLTQIAAQMEAAELEQKSYTNELASIKVEYENLKKEFKENTDQHSLLERRRTRIIEEKTLFEQSKADKLAIFGKDVPRLLELIDTNINSFKKRPIGPIGNYIKLKDKKWANPIEFYKVRAESVLLFEKDDVARNAMYPKPPKNASKAITLACSEVNPQRGSRPYQFFRDHSNFQARVLDNHFMASNLNDFNQQLEQSLEQLRQQSEKVEESKRSFQTLEFKLNNLRQKKTQTEARLNGLNERKYEIEEELNKLEDEGLSEDKITNLRSSIRESEDERNALQVKLTELEQSLAEKTEKMNEAESKIEASTKRADHLKNDYKQIEVFFNLK</sequence>
<dbReference type="GO" id="GO:0030915">
    <property type="term" value="C:Smc5-Smc6 complex"/>
    <property type="evidence" value="ECO:0007669"/>
    <property type="project" value="TreeGrafter"/>
</dbReference>
<evidence type="ECO:0000256" key="5">
    <source>
        <dbReference type="ARBA" id="ARBA00022741"/>
    </source>
</evidence>
<dbReference type="PANTHER" id="PTHR19306">
    <property type="entry name" value="STRUCTURAL MAINTENANCE OF CHROMOSOMES 5,6 SMC5, SMC6"/>
    <property type="match status" value="1"/>
</dbReference>
<keyword evidence="8 12" id="KW-0175">Coiled coil</keyword>
<keyword evidence="7" id="KW-0067">ATP-binding</keyword>
<feature type="coiled-coil region" evidence="12">
    <location>
        <begin position="251"/>
        <end position="377"/>
    </location>
</feature>
<evidence type="ECO:0000256" key="12">
    <source>
        <dbReference type="SAM" id="Coils"/>
    </source>
</evidence>
<accession>A0A915N429</accession>
<dbReference type="Gene3D" id="1.10.287.1490">
    <property type="match status" value="1"/>
</dbReference>
<dbReference type="AlphaFoldDB" id="A0A915N429"/>
<reference evidence="14" key="1">
    <citation type="submission" date="2022-11" db="UniProtKB">
        <authorList>
            <consortium name="WormBaseParasite"/>
        </authorList>
    </citation>
    <scope>IDENTIFICATION</scope>
</reference>
<keyword evidence="11" id="KW-0539">Nucleus</keyword>
<evidence type="ECO:0000256" key="10">
    <source>
        <dbReference type="ARBA" id="ARBA00023204"/>
    </source>
</evidence>
<keyword evidence="9" id="KW-0233">DNA recombination</keyword>
<evidence type="ECO:0000256" key="7">
    <source>
        <dbReference type="ARBA" id="ARBA00022840"/>
    </source>
</evidence>
<dbReference type="GO" id="GO:0000724">
    <property type="term" value="P:double-strand break repair via homologous recombination"/>
    <property type="evidence" value="ECO:0007669"/>
    <property type="project" value="TreeGrafter"/>
</dbReference>
<keyword evidence="10" id="KW-0234">DNA repair</keyword>
<comment type="similarity">
    <text evidence="3">Belongs to the SMC family. SMC6 subfamily.</text>
</comment>
<evidence type="ECO:0000256" key="8">
    <source>
        <dbReference type="ARBA" id="ARBA00023054"/>
    </source>
</evidence>
<keyword evidence="4" id="KW-0158">Chromosome</keyword>
<dbReference type="GO" id="GO:0035861">
    <property type="term" value="C:site of double-strand break"/>
    <property type="evidence" value="ECO:0007669"/>
    <property type="project" value="TreeGrafter"/>
</dbReference>
<evidence type="ECO:0000256" key="2">
    <source>
        <dbReference type="ARBA" id="ARBA00004286"/>
    </source>
</evidence>